<protein>
    <submittedName>
        <fullName evidence="7">UbiA prenyltransferase</fullName>
    </submittedName>
</protein>
<feature type="transmembrane region" description="Helical" evidence="6">
    <location>
        <begin position="139"/>
        <end position="160"/>
    </location>
</feature>
<keyword evidence="2" id="KW-1003">Cell membrane</keyword>
<organism evidence="7 8">
    <name type="scientific">Weeksella virosa (strain ATCC 43766 / DSM 16922 / JCM 21250 / CCUG 30538 / CDC 9751 / IAM 14551 / NBRC 16016 / NCTC 11634 / CL345/78)</name>
    <dbReference type="NCBI Taxonomy" id="865938"/>
    <lineage>
        <taxon>Bacteria</taxon>
        <taxon>Pseudomonadati</taxon>
        <taxon>Bacteroidota</taxon>
        <taxon>Flavobacteriia</taxon>
        <taxon>Flavobacteriales</taxon>
        <taxon>Weeksellaceae</taxon>
        <taxon>Weeksella</taxon>
    </lineage>
</organism>
<feature type="transmembrane region" description="Helical" evidence="6">
    <location>
        <begin position="264"/>
        <end position="285"/>
    </location>
</feature>
<dbReference type="InterPro" id="IPR000537">
    <property type="entry name" value="UbiA_prenyltransferase"/>
</dbReference>
<accession>F0P2I4</accession>
<feature type="transmembrane region" description="Helical" evidence="6">
    <location>
        <begin position="48"/>
        <end position="67"/>
    </location>
</feature>
<dbReference type="InterPro" id="IPR044878">
    <property type="entry name" value="UbiA_sf"/>
</dbReference>
<evidence type="ECO:0000256" key="1">
    <source>
        <dbReference type="ARBA" id="ARBA00004141"/>
    </source>
</evidence>
<dbReference type="PANTHER" id="PTHR42723">
    <property type="entry name" value="CHLOROPHYLL SYNTHASE"/>
    <property type="match status" value="1"/>
</dbReference>
<feature type="transmembrane region" description="Helical" evidence="6">
    <location>
        <begin position="166"/>
        <end position="185"/>
    </location>
</feature>
<dbReference type="KEGG" id="wvi:Weevi_1114"/>
<keyword evidence="8" id="KW-1185">Reference proteome</keyword>
<name>F0P2I4_WEEVC</name>
<feature type="transmembrane region" description="Helical" evidence="6">
    <location>
        <begin position="240"/>
        <end position="257"/>
    </location>
</feature>
<evidence type="ECO:0000256" key="2">
    <source>
        <dbReference type="ARBA" id="ARBA00022475"/>
    </source>
</evidence>
<keyword evidence="4 6" id="KW-1133">Transmembrane helix</keyword>
<proteinExistence type="predicted"/>
<dbReference type="InterPro" id="IPR050475">
    <property type="entry name" value="Prenyltransferase_related"/>
</dbReference>
<dbReference type="EMBL" id="CP002455">
    <property type="protein sequence ID" value="ADX67823.1"/>
    <property type="molecule type" value="Genomic_DNA"/>
</dbReference>
<dbReference type="RefSeq" id="WP_013598213.1">
    <property type="nucleotide sequence ID" value="NC_015144.1"/>
</dbReference>
<gene>
    <name evidence="7" type="ordered locus">Weevi_1114</name>
</gene>
<dbReference type="CDD" id="cd13961">
    <property type="entry name" value="PT_UbiA_DGGGPS"/>
    <property type="match status" value="1"/>
</dbReference>
<keyword evidence="3 6" id="KW-0812">Transmembrane</keyword>
<evidence type="ECO:0000256" key="6">
    <source>
        <dbReference type="SAM" id="Phobius"/>
    </source>
</evidence>
<sequence>MKEVLIKTFALLNVVRVYNLMVLALAQYLAALFVFAPNQSHREIILDPIFNAIVFASTLSAAAGYIINNFYDLEKDAIKRPLLAYLNRKVSQGFKLRLYIFLNSLALLLAFYVSWRVLLFFVGYQFLVWIYSHRINKIVFLKNLFSVILRVFPFFALLLYFENYHLNVFVHAGFLTVLLMITDLLKDLSSQKADAIYGYNTLPIVYGEKRTKTILQLLSLSAICLAIFLVVSYSLGSMQYFFYACIFILLGFIFRIGRINSIRYYQAMHLFFKAIIVTGVISIIFI</sequence>
<dbReference type="GO" id="GO:0016765">
    <property type="term" value="F:transferase activity, transferring alkyl or aryl (other than methyl) groups"/>
    <property type="evidence" value="ECO:0007669"/>
    <property type="project" value="InterPro"/>
</dbReference>
<evidence type="ECO:0000256" key="4">
    <source>
        <dbReference type="ARBA" id="ARBA00022989"/>
    </source>
</evidence>
<dbReference type="AlphaFoldDB" id="F0P2I4"/>
<reference evidence="7 8" key="1">
    <citation type="journal article" date="2011" name="Stand. Genomic Sci.">
        <title>Complete genome sequence of Weeksella virosa type strain (9751).</title>
        <authorList>
            <person name="Lang E."/>
            <person name="Teshima H."/>
            <person name="Lucas S."/>
            <person name="Lapidus A."/>
            <person name="Hammon N."/>
            <person name="Deshpande S."/>
            <person name="Nolan M."/>
            <person name="Cheng J.F."/>
            <person name="Pitluck S."/>
            <person name="Liolios K."/>
            <person name="Pagani I."/>
            <person name="Mikhailova N."/>
            <person name="Ivanova N."/>
            <person name="Mavromatis K."/>
            <person name="Pati A."/>
            <person name="Tapia R."/>
            <person name="Han C."/>
            <person name="Goodwin L."/>
            <person name="Chen A."/>
            <person name="Palaniappan K."/>
            <person name="Land M."/>
            <person name="Hauser L."/>
            <person name="Chang Y.J."/>
            <person name="Jeffries C.D."/>
            <person name="Brambilla E.M."/>
            <person name="Kopitz M."/>
            <person name="Rohde M."/>
            <person name="Goker M."/>
            <person name="Tindall B.J."/>
            <person name="Detter J.C."/>
            <person name="Woyke T."/>
            <person name="Bristow J."/>
            <person name="Eisen J.A."/>
            <person name="Markowitz V."/>
            <person name="Hugenholtz P."/>
            <person name="Klenk H.P."/>
            <person name="Kyrpides N.C."/>
        </authorList>
    </citation>
    <scope>NUCLEOTIDE SEQUENCE [LARGE SCALE GENOMIC DNA]</scope>
    <source>
        <strain evidence="8">ATCC 43766 / DSM 16922 / JCM 21250 / NBRC 16016 / NCTC 11634 / CL345/78</strain>
    </source>
</reference>
<dbReference type="Gene3D" id="1.10.357.140">
    <property type="entry name" value="UbiA prenyltransferase"/>
    <property type="match status" value="1"/>
</dbReference>
<reference evidence="8" key="2">
    <citation type="journal article" date="2011" name="Stand. Genomic Sci.">
        <title>Complete genome sequence of Weeksella virosa type strain (9751T).</title>
        <authorList>
            <person name="Lang E."/>
            <person name="Teshima H."/>
            <person name="Lucas S."/>
            <person name="Lapidus A."/>
            <person name="Hammon N."/>
            <person name="Deshpande S."/>
            <person name="Nolan M."/>
            <person name="Cheng J."/>
            <person name="Pitluck S."/>
            <person name="Liolios K."/>
            <person name="Pagani I."/>
            <person name="Mikhailova N."/>
            <person name="Ivanova N."/>
            <person name="Mavromatis K."/>
            <person name="Pati A."/>
            <person name="Tapia R."/>
            <person name="Han C."/>
            <person name="Goodwin L."/>
            <person name="Chen A."/>
            <person name="Palaniappan K."/>
            <person name="Land M."/>
            <person name="Hauser L."/>
            <person name="Chang Y."/>
            <person name="Jeffries C."/>
            <person name="Brambilla E."/>
            <person name="Kopitz M."/>
            <person name="Rohde M."/>
            <person name="Goker M."/>
            <person name="Tindall B."/>
            <person name="Detter J."/>
            <person name="Woyke T."/>
            <person name="Bristow J."/>
            <person name="Eisen J."/>
            <person name="Markowitz V."/>
            <person name="Hugenholtz P."/>
            <person name="Klenk H."/>
            <person name="Kyrpides N."/>
        </authorList>
    </citation>
    <scope>NUCLEOTIDE SEQUENCE [LARGE SCALE GENOMIC DNA]</scope>
    <source>
        <strain evidence="8">ATCC 43766 / DSM 16922 / JCM 21250 / NBRC 16016 / NCTC 11634 / CL345/78</strain>
    </source>
</reference>
<dbReference type="PANTHER" id="PTHR42723:SF1">
    <property type="entry name" value="CHLOROPHYLL SYNTHASE, CHLOROPLASTIC"/>
    <property type="match status" value="1"/>
</dbReference>
<comment type="subcellular location">
    <subcellularLocation>
        <location evidence="1">Membrane</location>
        <topology evidence="1">Multi-pass membrane protein</topology>
    </subcellularLocation>
</comment>
<feature type="transmembrane region" description="Helical" evidence="6">
    <location>
        <begin position="98"/>
        <end position="127"/>
    </location>
</feature>
<evidence type="ECO:0000313" key="7">
    <source>
        <dbReference type="EMBL" id="ADX67823.1"/>
    </source>
</evidence>
<dbReference type="OrthoDB" id="1142538at2"/>
<feature type="transmembrane region" description="Helical" evidence="6">
    <location>
        <begin position="17"/>
        <end position="36"/>
    </location>
</feature>
<evidence type="ECO:0000256" key="5">
    <source>
        <dbReference type="ARBA" id="ARBA00023136"/>
    </source>
</evidence>
<keyword evidence="5 6" id="KW-0472">Membrane</keyword>
<dbReference type="Pfam" id="PF01040">
    <property type="entry name" value="UbiA"/>
    <property type="match status" value="1"/>
</dbReference>
<evidence type="ECO:0000256" key="3">
    <source>
        <dbReference type="ARBA" id="ARBA00022692"/>
    </source>
</evidence>
<dbReference type="eggNOG" id="COG0382">
    <property type="taxonomic scope" value="Bacteria"/>
</dbReference>
<dbReference type="GO" id="GO:0016020">
    <property type="term" value="C:membrane"/>
    <property type="evidence" value="ECO:0007669"/>
    <property type="project" value="UniProtKB-SubCell"/>
</dbReference>
<evidence type="ECO:0000313" key="8">
    <source>
        <dbReference type="Proteomes" id="UP000008641"/>
    </source>
</evidence>
<feature type="transmembrane region" description="Helical" evidence="6">
    <location>
        <begin position="214"/>
        <end position="234"/>
    </location>
</feature>
<dbReference type="Proteomes" id="UP000008641">
    <property type="component" value="Chromosome"/>
</dbReference>
<dbReference type="HOGENOM" id="CLU_073311_0_0_10"/>
<dbReference type="STRING" id="865938.Weevi_1114"/>